<dbReference type="PANTHER" id="PTHR19303:SF16">
    <property type="entry name" value="JERKY PROTEIN HOMOLOG-LIKE"/>
    <property type="match status" value="1"/>
</dbReference>
<sequence>MIEKENLTLDQIYNADETSLFNRMMPSKILASKEEASALGYKKSKDQVSLLVCANASGIDKLLLLLIGKSKNPRSFKNINVNSLQMKYRNQRSVWMNSEIFEKWFHDDFVPHVKQHLAQLNLSPNVVLPIDNAPCHLDEEMPTSGEIRAIFLPTNVTSLIQPMDQGVIEAMKRHYKKKLMTHILECEENLYEALKKNVKDVIYTIAQAISKSSYDPKIMPQNNCSKEERG</sequence>
<organism evidence="2 3">
    <name type="scientific">Araneus ventricosus</name>
    <name type="common">Orbweaver spider</name>
    <name type="synonym">Epeira ventricosa</name>
    <dbReference type="NCBI Taxonomy" id="182803"/>
    <lineage>
        <taxon>Eukaryota</taxon>
        <taxon>Metazoa</taxon>
        <taxon>Ecdysozoa</taxon>
        <taxon>Arthropoda</taxon>
        <taxon>Chelicerata</taxon>
        <taxon>Arachnida</taxon>
        <taxon>Araneae</taxon>
        <taxon>Araneomorphae</taxon>
        <taxon>Entelegynae</taxon>
        <taxon>Araneoidea</taxon>
        <taxon>Araneidae</taxon>
        <taxon>Araneus</taxon>
    </lineage>
</organism>
<dbReference type="Gene3D" id="3.30.420.10">
    <property type="entry name" value="Ribonuclease H-like superfamily/Ribonuclease H"/>
    <property type="match status" value="1"/>
</dbReference>
<gene>
    <name evidence="2" type="primary">JRKL_1</name>
    <name evidence="2" type="ORF">AVEN_186262_1</name>
</gene>
<keyword evidence="3" id="KW-1185">Reference proteome</keyword>
<dbReference type="InterPro" id="IPR036397">
    <property type="entry name" value="RNaseH_sf"/>
</dbReference>
<protein>
    <submittedName>
        <fullName evidence="2">Jerky-like</fullName>
    </submittedName>
</protein>
<name>A0A4Y2UVC0_ARAVE</name>
<dbReference type="OrthoDB" id="125347at2759"/>
<dbReference type="Pfam" id="PF03184">
    <property type="entry name" value="DDE_1"/>
    <property type="match status" value="1"/>
</dbReference>
<accession>A0A4Y2UVC0</accession>
<dbReference type="EMBL" id="BGPR01039994">
    <property type="protein sequence ID" value="GBO16064.1"/>
    <property type="molecule type" value="Genomic_DNA"/>
</dbReference>
<dbReference type="Proteomes" id="UP000499080">
    <property type="component" value="Unassembled WGS sequence"/>
</dbReference>
<dbReference type="GO" id="GO:0005634">
    <property type="term" value="C:nucleus"/>
    <property type="evidence" value="ECO:0007669"/>
    <property type="project" value="TreeGrafter"/>
</dbReference>
<reference evidence="2 3" key="1">
    <citation type="journal article" date="2019" name="Sci. Rep.">
        <title>Orb-weaving spider Araneus ventricosus genome elucidates the spidroin gene catalogue.</title>
        <authorList>
            <person name="Kono N."/>
            <person name="Nakamura H."/>
            <person name="Ohtoshi R."/>
            <person name="Moran D.A.P."/>
            <person name="Shinohara A."/>
            <person name="Yoshida Y."/>
            <person name="Fujiwara M."/>
            <person name="Mori M."/>
            <person name="Tomita M."/>
            <person name="Arakawa K."/>
        </authorList>
    </citation>
    <scope>NUCLEOTIDE SEQUENCE [LARGE SCALE GENOMIC DNA]</scope>
</reference>
<feature type="domain" description="DDE-1" evidence="1">
    <location>
        <begin position="45"/>
        <end position="208"/>
    </location>
</feature>
<evidence type="ECO:0000259" key="1">
    <source>
        <dbReference type="Pfam" id="PF03184"/>
    </source>
</evidence>
<evidence type="ECO:0000313" key="3">
    <source>
        <dbReference type="Proteomes" id="UP000499080"/>
    </source>
</evidence>
<dbReference type="InterPro" id="IPR050863">
    <property type="entry name" value="CenT-Element_Derived"/>
</dbReference>
<dbReference type="GO" id="GO:0003677">
    <property type="term" value="F:DNA binding"/>
    <property type="evidence" value="ECO:0007669"/>
    <property type="project" value="TreeGrafter"/>
</dbReference>
<proteinExistence type="predicted"/>
<dbReference type="AlphaFoldDB" id="A0A4Y2UVC0"/>
<comment type="caution">
    <text evidence="2">The sequence shown here is derived from an EMBL/GenBank/DDBJ whole genome shotgun (WGS) entry which is preliminary data.</text>
</comment>
<dbReference type="PANTHER" id="PTHR19303">
    <property type="entry name" value="TRANSPOSON"/>
    <property type="match status" value="1"/>
</dbReference>
<dbReference type="InterPro" id="IPR004875">
    <property type="entry name" value="DDE_SF_endonuclease_dom"/>
</dbReference>
<evidence type="ECO:0000313" key="2">
    <source>
        <dbReference type="EMBL" id="GBO16064.1"/>
    </source>
</evidence>